<comment type="subcellular location">
    <subcellularLocation>
        <location evidence="3">Host nucleus</location>
    </subcellularLocation>
</comment>
<evidence type="ECO:0000256" key="3">
    <source>
        <dbReference type="ARBA" id="ARBA00004147"/>
    </source>
</evidence>
<evidence type="ECO:0000256" key="9">
    <source>
        <dbReference type="ARBA" id="ARBA00022705"/>
    </source>
</evidence>
<dbReference type="GO" id="GO:0003724">
    <property type="term" value="F:RNA helicase activity"/>
    <property type="evidence" value="ECO:0007669"/>
    <property type="project" value="InterPro"/>
</dbReference>
<keyword evidence="11" id="KW-0479">Metal-binding</keyword>
<evidence type="ECO:0000256" key="5">
    <source>
        <dbReference type="ARBA" id="ARBA00014531"/>
    </source>
</evidence>
<feature type="domain" description="CRESS-DNA virus Rep endonuclease" evidence="23">
    <location>
        <begin position="1"/>
        <end position="95"/>
    </location>
</feature>
<keyword evidence="7" id="KW-0808">Transferase</keyword>
<name>A0A8K1UFD9_9CIRC</name>
<dbReference type="GO" id="GO:0005524">
    <property type="term" value="F:ATP binding"/>
    <property type="evidence" value="ECO:0007669"/>
    <property type="project" value="UniProtKB-KW"/>
</dbReference>
<evidence type="ECO:0000313" key="25">
    <source>
        <dbReference type="Proteomes" id="UP001157383"/>
    </source>
</evidence>
<dbReference type="InterPro" id="IPR027417">
    <property type="entry name" value="P-loop_NTPase"/>
</dbReference>
<evidence type="ECO:0000256" key="16">
    <source>
        <dbReference type="ARBA" id="ARBA00022840"/>
    </source>
</evidence>
<evidence type="ECO:0000256" key="11">
    <source>
        <dbReference type="ARBA" id="ARBA00022723"/>
    </source>
</evidence>
<accession>A0A8K1UFD9</accession>
<keyword evidence="12" id="KW-0547">Nucleotide-binding</keyword>
<protein>
    <recommendedName>
        <fullName evidence="5">Replication-associated protein</fullName>
    </recommendedName>
    <alternativeName>
        <fullName evidence="20">ATP-dependent helicase Rep</fullName>
    </alternativeName>
    <alternativeName>
        <fullName evidence="21">RepP</fullName>
    </alternativeName>
</protein>
<comment type="cofactor">
    <cofactor evidence="2">
        <name>Mg(2+)</name>
        <dbReference type="ChEBI" id="CHEBI:18420"/>
    </cofactor>
</comment>
<dbReference type="GO" id="GO:0016787">
    <property type="term" value="F:hydrolase activity"/>
    <property type="evidence" value="ECO:0007669"/>
    <property type="project" value="UniProtKB-KW"/>
</dbReference>
<dbReference type="GO" id="GO:0042025">
    <property type="term" value="C:host cell nucleus"/>
    <property type="evidence" value="ECO:0007669"/>
    <property type="project" value="UniProtKB-SubCell"/>
</dbReference>
<evidence type="ECO:0000256" key="8">
    <source>
        <dbReference type="ARBA" id="ARBA00022695"/>
    </source>
</evidence>
<evidence type="ECO:0000256" key="22">
    <source>
        <dbReference type="ARBA" id="ARBA00049360"/>
    </source>
</evidence>
<evidence type="ECO:0000256" key="18">
    <source>
        <dbReference type="ARBA" id="ARBA00023125"/>
    </source>
</evidence>
<dbReference type="InterPro" id="IPR049912">
    <property type="entry name" value="CRESS_DNA_REP"/>
</dbReference>
<dbReference type="RefSeq" id="YP_010805263.1">
    <property type="nucleotide sequence ID" value="NC_077137.1"/>
</dbReference>
<keyword evidence="16" id="KW-0067">ATP-binding</keyword>
<keyword evidence="8" id="KW-0548">Nucleotidyltransferase</keyword>
<evidence type="ECO:0000256" key="10">
    <source>
        <dbReference type="ARBA" id="ARBA00022722"/>
    </source>
</evidence>
<keyword evidence="9" id="KW-0235">DNA replication</keyword>
<dbReference type="EMBL" id="MZ350973">
    <property type="protein sequence ID" value="UDN67424.1"/>
    <property type="molecule type" value="Genomic_DNA"/>
</dbReference>
<dbReference type="KEGG" id="vg:80544147"/>
<evidence type="ECO:0000256" key="4">
    <source>
        <dbReference type="ARBA" id="ARBA00008545"/>
    </source>
</evidence>
<evidence type="ECO:0000313" key="24">
    <source>
        <dbReference type="EMBL" id="UDN67424.1"/>
    </source>
</evidence>
<evidence type="ECO:0000256" key="12">
    <source>
        <dbReference type="ARBA" id="ARBA00022741"/>
    </source>
</evidence>
<dbReference type="Gene3D" id="3.40.1310.20">
    <property type="match status" value="1"/>
</dbReference>
<evidence type="ECO:0000259" key="23">
    <source>
        <dbReference type="PROSITE" id="PS52020"/>
    </source>
</evidence>
<evidence type="ECO:0000256" key="13">
    <source>
        <dbReference type="ARBA" id="ARBA00022759"/>
    </source>
</evidence>
<comment type="cofactor">
    <cofactor evidence="1">
        <name>Mn(2+)</name>
        <dbReference type="ChEBI" id="CHEBI:29035"/>
    </cofactor>
</comment>
<keyword evidence="15" id="KW-0347">Helicase</keyword>
<keyword evidence="13" id="KW-0255">Endonuclease</keyword>
<organism evidence="24 25">
    <name type="scientific">robinz virus RP_1170</name>
    <dbReference type="NCBI Taxonomy" id="2886406"/>
    <lineage>
        <taxon>Viruses</taxon>
        <taxon>Monodnaviria</taxon>
        <taxon>Shotokuvirae</taxon>
        <taxon>Cressdnaviricota</taxon>
        <taxon>Arfiviricetes</taxon>
        <taxon>Cirlivirales</taxon>
        <taxon>Circoviridae</taxon>
        <taxon>Cyclovirus</taxon>
        <taxon>Cyclovirus liepsnele</taxon>
    </lineage>
</organism>
<evidence type="ECO:0000256" key="15">
    <source>
        <dbReference type="ARBA" id="ARBA00022806"/>
    </source>
</evidence>
<dbReference type="GO" id="GO:0003677">
    <property type="term" value="F:DNA binding"/>
    <property type="evidence" value="ECO:0007669"/>
    <property type="project" value="UniProtKB-KW"/>
</dbReference>
<dbReference type="Pfam" id="PF00910">
    <property type="entry name" value="RNA_helicase"/>
    <property type="match status" value="1"/>
</dbReference>
<keyword evidence="19" id="KW-0511">Multifunctional enzyme</keyword>
<keyword evidence="18" id="KW-0238">DNA-binding</keyword>
<evidence type="ECO:0000256" key="2">
    <source>
        <dbReference type="ARBA" id="ARBA00001946"/>
    </source>
</evidence>
<evidence type="ECO:0000256" key="7">
    <source>
        <dbReference type="ARBA" id="ARBA00022679"/>
    </source>
</evidence>
<dbReference type="Pfam" id="PF02407">
    <property type="entry name" value="Viral_Rep"/>
    <property type="match status" value="1"/>
</dbReference>
<dbReference type="InterPro" id="IPR000605">
    <property type="entry name" value="Helicase_SF3_ssDNA/RNA_vir"/>
</dbReference>
<keyword evidence="14" id="KW-0378">Hydrolase</keyword>
<evidence type="ECO:0000256" key="14">
    <source>
        <dbReference type="ARBA" id="ARBA00022801"/>
    </source>
</evidence>
<proteinExistence type="inferred from homology"/>
<evidence type="ECO:0000256" key="21">
    <source>
        <dbReference type="ARBA" id="ARBA00032243"/>
    </source>
</evidence>
<dbReference type="GeneID" id="80544147"/>
<comment type="similarity">
    <text evidence="4">Belongs to the nanoviruses/circoviruses replication-associated protein family.</text>
</comment>
<dbReference type="PROSITE" id="PS52020">
    <property type="entry name" value="CRESS_DNA_REP"/>
    <property type="match status" value="1"/>
</dbReference>
<sequence>MKRICFTLNNYTEEDEQRIQQSIEFYVFAVYGRETAPSTGTKHLQGFINFRTKREFSRIKDIVGERAHIEQARGTDSDNQVYCKKDGSFWEHGAPVGQGKRTDLEECIELIKGGAELYDIVERYTSQFIRYPRGIERTVEILGAGRPGGGRQFKTGYRFVKLQFIVYVGETGSGKSRMAAELCKGESTYYKPHGKWWDGYNGQHNVVIDDFYGWIAYDEILRITDRYPHKVEVKGGFIEFTSKRLFIPSNERIEKWWTTHCYNEEKVKPIRRRLDIYEDFSIIAGEYIHSDLLIINNVNQFLAFE</sequence>
<evidence type="ECO:0000256" key="20">
    <source>
        <dbReference type="ARBA" id="ARBA00030754"/>
    </source>
</evidence>
<reference evidence="24" key="1">
    <citation type="submission" date="2021-06" db="EMBL/GenBank/DDBJ databases">
        <authorList>
            <person name="Custer J.M."/>
            <person name="Kraberger S."/>
            <person name="White R."/>
            <person name="Taylor H."/>
            <person name="Schmidlin K."/>
            <person name="Fontenele R."/>
            <person name="Stainton D."/>
            <person name="Briskie J.V."/>
            <person name="Varsani A."/>
        </authorList>
    </citation>
    <scope>NUCLEOTIDE SEQUENCE</scope>
    <source>
        <strain evidence="24">RP_1170</strain>
    </source>
</reference>
<keyword evidence="17" id="KW-0190">Covalent protein-DNA linkage</keyword>
<evidence type="ECO:0000256" key="17">
    <source>
        <dbReference type="ARBA" id="ARBA00023124"/>
    </source>
</evidence>
<evidence type="ECO:0000256" key="6">
    <source>
        <dbReference type="ARBA" id="ARBA00022562"/>
    </source>
</evidence>
<dbReference type="GO" id="GO:0004519">
    <property type="term" value="F:endonuclease activity"/>
    <property type="evidence" value="ECO:0007669"/>
    <property type="project" value="UniProtKB-KW"/>
</dbReference>
<comment type="catalytic activity">
    <reaction evidence="22">
        <text>ATP + H2O = ADP + phosphate + H(+)</text>
        <dbReference type="Rhea" id="RHEA:13065"/>
        <dbReference type="ChEBI" id="CHEBI:15377"/>
        <dbReference type="ChEBI" id="CHEBI:15378"/>
        <dbReference type="ChEBI" id="CHEBI:30616"/>
        <dbReference type="ChEBI" id="CHEBI:43474"/>
        <dbReference type="ChEBI" id="CHEBI:456216"/>
    </reaction>
</comment>
<dbReference type="GO" id="GO:0006260">
    <property type="term" value="P:DNA replication"/>
    <property type="evidence" value="ECO:0007669"/>
    <property type="project" value="UniProtKB-KW"/>
</dbReference>
<dbReference type="GO" id="GO:0003723">
    <property type="term" value="F:RNA binding"/>
    <property type="evidence" value="ECO:0007669"/>
    <property type="project" value="InterPro"/>
</dbReference>
<dbReference type="GO" id="GO:0046872">
    <property type="term" value="F:metal ion binding"/>
    <property type="evidence" value="ECO:0007669"/>
    <property type="project" value="UniProtKB-KW"/>
</dbReference>
<keyword evidence="6" id="KW-1048">Host nucleus</keyword>
<keyword evidence="10" id="KW-0540">Nuclease</keyword>
<dbReference type="GO" id="GO:0016779">
    <property type="term" value="F:nucleotidyltransferase activity"/>
    <property type="evidence" value="ECO:0007669"/>
    <property type="project" value="UniProtKB-KW"/>
</dbReference>
<evidence type="ECO:0000256" key="1">
    <source>
        <dbReference type="ARBA" id="ARBA00001936"/>
    </source>
</evidence>
<evidence type="ECO:0000256" key="19">
    <source>
        <dbReference type="ARBA" id="ARBA00023268"/>
    </source>
</evidence>
<dbReference type="SUPFAM" id="SSF52540">
    <property type="entry name" value="P-loop containing nucleoside triphosphate hydrolases"/>
    <property type="match status" value="1"/>
</dbReference>
<keyword evidence="25" id="KW-1185">Reference proteome</keyword>
<dbReference type="Proteomes" id="UP001157383">
    <property type="component" value="Segment"/>
</dbReference>